<gene>
    <name evidence="5" type="ORF">OLEA9_A020978</name>
</gene>
<feature type="repeat" description="PPR" evidence="3">
    <location>
        <begin position="79"/>
        <end position="113"/>
    </location>
</feature>
<feature type="repeat" description="PPR" evidence="3">
    <location>
        <begin position="44"/>
        <end position="78"/>
    </location>
</feature>
<sequence length="232" mass="26384">MKNTGFEPDNVTYSVVMEVLGHCGYLDEAEAVFMEMKRKNWVPDEPVYGLLVDLWGKAGNVDEAWEWYQAMLNVDLRPNVRTCNSLLSAFLRVHRLSDAYNLLRSMHSLGLNPFLQTYTLLLGCCTDAHTSFDMSFCCELMTVTGHPVHTFLLSMPTPRPDGQNVRDHVSNFLDMMHSKDRESKRGLVDAIINFFHKSGLKEVAGCVWEVAAQKNVYPDATNACHRNWAKPH</sequence>
<keyword evidence="6" id="KW-1185">Reference proteome</keyword>
<name>A0A8S0V9S6_OLEEU</name>
<evidence type="ECO:0000256" key="3">
    <source>
        <dbReference type="PROSITE-ProRule" id="PRU00708"/>
    </source>
</evidence>
<dbReference type="PANTHER" id="PTHR47447">
    <property type="entry name" value="OS03G0856100 PROTEIN"/>
    <property type="match status" value="1"/>
</dbReference>
<dbReference type="PANTHER" id="PTHR47447:SF17">
    <property type="entry name" value="OS12G0638900 PROTEIN"/>
    <property type="match status" value="1"/>
</dbReference>
<dbReference type="Proteomes" id="UP000594638">
    <property type="component" value="Unassembled WGS sequence"/>
</dbReference>
<comment type="similarity">
    <text evidence="1">Belongs to the PPR family. P subfamily.</text>
</comment>
<keyword evidence="2" id="KW-0677">Repeat</keyword>
<dbReference type="OrthoDB" id="185373at2759"/>
<evidence type="ECO:0000313" key="5">
    <source>
        <dbReference type="EMBL" id="CAA3027692.1"/>
    </source>
</evidence>
<dbReference type="InterPro" id="IPR002885">
    <property type="entry name" value="PPR_rpt"/>
</dbReference>
<comment type="caution">
    <text evidence="5">The sequence shown here is derived from an EMBL/GenBank/DDBJ whole genome shotgun (WGS) entry which is preliminary data.</text>
</comment>
<evidence type="ECO:0000256" key="2">
    <source>
        <dbReference type="ARBA" id="ARBA00022737"/>
    </source>
</evidence>
<accession>A0A8S0V9S6</accession>
<feature type="domain" description="PROP1-like PPR" evidence="4">
    <location>
        <begin position="26"/>
        <end position="128"/>
    </location>
</feature>
<evidence type="ECO:0000256" key="1">
    <source>
        <dbReference type="ARBA" id="ARBA00007626"/>
    </source>
</evidence>
<dbReference type="EMBL" id="CACTIH010009215">
    <property type="protein sequence ID" value="CAA3027692.1"/>
    <property type="molecule type" value="Genomic_DNA"/>
</dbReference>
<dbReference type="PROSITE" id="PS51375">
    <property type="entry name" value="PPR"/>
    <property type="match status" value="3"/>
</dbReference>
<dbReference type="NCBIfam" id="TIGR00756">
    <property type="entry name" value="PPR"/>
    <property type="match status" value="3"/>
</dbReference>
<dbReference type="Gramene" id="OE9A020978T1">
    <property type="protein sequence ID" value="OE9A020978C1"/>
    <property type="gene ID" value="OE9A020978"/>
</dbReference>
<reference evidence="5 6" key="1">
    <citation type="submission" date="2019-12" db="EMBL/GenBank/DDBJ databases">
        <authorList>
            <person name="Alioto T."/>
            <person name="Alioto T."/>
            <person name="Gomez Garrido J."/>
        </authorList>
    </citation>
    <scope>NUCLEOTIDE SEQUENCE [LARGE SCALE GENOMIC DNA]</scope>
</reference>
<feature type="repeat" description="PPR" evidence="3">
    <location>
        <begin position="9"/>
        <end position="43"/>
    </location>
</feature>
<dbReference type="Gene3D" id="1.25.40.10">
    <property type="entry name" value="Tetratricopeptide repeat domain"/>
    <property type="match status" value="1"/>
</dbReference>
<evidence type="ECO:0000313" key="6">
    <source>
        <dbReference type="Proteomes" id="UP000594638"/>
    </source>
</evidence>
<dbReference type="Pfam" id="PF17177">
    <property type="entry name" value="PPR_long"/>
    <property type="match status" value="1"/>
</dbReference>
<evidence type="ECO:0000259" key="4">
    <source>
        <dbReference type="Pfam" id="PF17177"/>
    </source>
</evidence>
<dbReference type="InterPro" id="IPR011990">
    <property type="entry name" value="TPR-like_helical_dom_sf"/>
</dbReference>
<protein>
    <recommendedName>
        <fullName evidence="4">PROP1-like PPR domain-containing protein</fullName>
    </recommendedName>
</protein>
<organism evidence="5 6">
    <name type="scientific">Olea europaea subsp. europaea</name>
    <dbReference type="NCBI Taxonomy" id="158383"/>
    <lineage>
        <taxon>Eukaryota</taxon>
        <taxon>Viridiplantae</taxon>
        <taxon>Streptophyta</taxon>
        <taxon>Embryophyta</taxon>
        <taxon>Tracheophyta</taxon>
        <taxon>Spermatophyta</taxon>
        <taxon>Magnoliopsida</taxon>
        <taxon>eudicotyledons</taxon>
        <taxon>Gunneridae</taxon>
        <taxon>Pentapetalae</taxon>
        <taxon>asterids</taxon>
        <taxon>lamiids</taxon>
        <taxon>Lamiales</taxon>
        <taxon>Oleaceae</taxon>
        <taxon>Oleeae</taxon>
        <taxon>Olea</taxon>
    </lineage>
</organism>
<proteinExistence type="inferred from homology"/>
<dbReference type="InterPro" id="IPR033443">
    <property type="entry name" value="PROP1-like_PPR_dom"/>
</dbReference>
<dbReference type="AlphaFoldDB" id="A0A8S0V9S6"/>